<name>A0ABW3CQS5_9ACTN</name>
<dbReference type="InterPro" id="IPR036388">
    <property type="entry name" value="WH-like_DNA-bd_sf"/>
</dbReference>
<comment type="caution">
    <text evidence="2">The sequence shown here is derived from an EMBL/GenBank/DDBJ whole genome shotgun (WGS) entry which is preliminary data.</text>
</comment>
<evidence type="ECO:0000313" key="3">
    <source>
        <dbReference type="Proteomes" id="UP001597083"/>
    </source>
</evidence>
<protein>
    <submittedName>
        <fullName evidence="2">MarR family winged helix-turn-helix transcriptional regulator</fullName>
    </submittedName>
</protein>
<dbReference type="InterPro" id="IPR036390">
    <property type="entry name" value="WH_DNA-bd_sf"/>
</dbReference>
<dbReference type="Gene3D" id="1.10.10.10">
    <property type="entry name" value="Winged helix-like DNA-binding domain superfamily/Winged helix DNA-binding domain"/>
    <property type="match status" value="1"/>
</dbReference>
<evidence type="ECO:0000313" key="2">
    <source>
        <dbReference type="EMBL" id="MFD0856895.1"/>
    </source>
</evidence>
<keyword evidence="3" id="KW-1185">Reference proteome</keyword>
<dbReference type="SUPFAM" id="SSF46785">
    <property type="entry name" value="Winged helix' DNA-binding domain"/>
    <property type="match status" value="1"/>
</dbReference>
<dbReference type="EMBL" id="JBHTIR010004292">
    <property type="protein sequence ID" value="MFD0856895.1"/>
    <property type="molecule type" value="Genomic_DNA"/>
</dbReference>
<dbReference type="PROSITE" id="PS50995">
    <property type="entry name" value="HTH_MARR_2"/>
    <property type="match status" value="1"/>
</dbReference>
<feature type="domain" description="HTH marR-type" evidence="1">
    <location>
        <begin position="1"/>
        <end position="89"/>
    </location>
</feature>
<dbReference type="Proteomes" id="UP001597083">
    <property type="component" value="Unassembled WGS sequence"/>
</dbReference>
<dbReference type="InterPro" id="IPR039422">
    <property type="entry name" value="MarR/SlyA-like"/>
</dbReference>
<dbReference type="InterPro" id="IPR000835">
    <property type="entry name" value="HTH_MarR-typ"/>
</dbReference>
<gene>
    <name evidence="2" type="ORF">ACFQ07_31990</name>
</gene>
<sequence length="105" mass="11516">QTVPQMARALTLSRQFVQRMVNDAAAQGLTESIPNPAHKRSSLIRLTEDGADAFNSVLDRERAALRQAAADLTESDVDACLRVLERLLRLVDEVDIDEAVRTDGG</sequence>
<feature type="non-terminal residue" evidence="2">
    <location>
        <position position="1"/>
    </location>
</feature>
<evidence type="ECO:0000259" key="1">
    <source>
        <dbReference type="PROSITE" id="PS50995"/>
    </source>
</evidence>
<accession>A0ABW3CQS5</accession>
<dbReference type="PANTHER" id="PTHR33164">
    <property type="entry name" value="TRANSCRIPTIONAL REGULATOR, MARR FAMILY"/>
    <property type="match status" value="1"/>
</dbReference>
<organism evidence="2 3">
    <name type="scientific">Actinomadura adrarensis</name>
    <dbReference type="NCBI Taxonomy" id="1819600"/>
    <lineage>
        <taxon>Bacteria</taxon>
        <taxon>Bacillati</taxon>
        <taxon>Actinomycetota</taxon>
        <taxon>Actinomycetes</taxon>
        <taxon>Streptosporangiales</taxon>
        <taxon>Thermomonosporaceae</taxon>
        <taxon>Actinomadura</taxon>
    </lineage>
</organism>
<proteinExistence type="predicted"/>
<reference evidence="3" key="1">
    <citation type="journal article" date="2019" name="Int. J. Syst. Evol. Microbiol.">
        <title>The Global Catalogue of Microorganisms (GCM) 10K type strain sequencing project: providing services to taxonomists for standard genome sequencing and annotation.</title>
        <authorList>
            <consortium name="The Broad Institute Genomics Platform"/>
            <consortium name="The Broad Institute Genome Sequencing Center for Infectious Disease"/>
            <person name="Wu L."/>
            <person name="Ma J."/>
        </authorList>
    </citation>
    <scope>NUCLEOTIDE SEQUENCE [LARGE SCALE GENOMIC DNA]</scope>
    <source>
        <strain evidence="3">JCM 31696</strain>
    </source>
</reference>
<dbReference type="PANTHER" id="PTHR33164:SF99">
    <property type="entry name" value="MARR FAMILY REGULATORY PROTEIN"/>
    <property type="match status" value="1"/>
</dbReference>